<dbReference type="EMBL" id="PZZP01000001">
    <property type="protein sequence ID" value="PTM57674.1"/>
    <property type="molecule type" value="Genomic_DNA"/>
</dbReference>
<accession>A0A2T4Z715</accession>
<organism evidence="3 4">
    <name type="scientific">Desmospora activa DSM 45169</name>
    <dbReference type="NCBI Taxonomy" id="1121389"/>
    <lineage>
        <taxon>Bacteria</taxon>
        <taxon>Bacillati</taxon>
        <taxon>Bacillota</taxon>
        <taxon>Bacilli</taxon>
        <taxon>Bacillales</taxon>
        <taxon>Thermoactinomycetaceae</taxon>
        <taxon>Desmospora</taxon>
    </lineage>
</organism>
<keyword evidence="4" id="KW-1185">Reference proteome</keyword>
<comment type="caution">
    <text evidence="3">The sequence shown here is derived from an EMBL/GenBank/DDBJ whole genome shotgun (WGS) entry which is preliminary data.</text>
</comment>
<dbReference type="InterPro" id="IPR045965">
    <property type="entry name" value="DUF6385"/>
</dbReference>
<evidence type="ECO:0000259" key="2">
    <source>
        <dbReference type="Pfam" id="PF19912"/>
    </source>
</evidence>
<evidence type="ECO:0000256" key="1">
    <source>
        <dbReference type="SAM" id="MobiDB-lite"/>
    </source>
</evidence>
<gene>
    <name evidence="3" type="ORF">C8J48_0225</name>
</gene>
<protein>
    <recommendedName>
        <fullName evidence="2">DUF6385 domain-containing protein</fullName>
    </recommendedName>
</protein>
<evidence type="ECO:0000313" key="4">
    <source>
        <dbReference type="Proteomes" id="UP000241639"/>
    </source>
</evidence>
<dbReference type="Proteomes" id="UP000241639">
    <property type="component" value="Unassembled WGS sequence"/>
</dbReference>
<feature type="compositionally biased region" description="Basic residues" evidence="1">
    <location>
        <begin position="7"/>
        <end position="22"/>
    </location>
</feature>
<proteinExistence type="predicted"/>
<feature type="region of interest" description="Disordered" evidence="1">
    <location>
        <begin position="1"/>
        <end position="22"/>
    </location>
</feature>
<dbReference type="AlphaFoldDB" id="A0A2T4Z715"/>
<evidence type="ECO:0000313" key="3">
    <source>
        <dbReference type="EMBL" id="PTM57674.1"/>
    </source>
</evidence>
<dbReference type="RefSeq" id="WP_107724555.1">
    <property type="nucleotide sequence ID" value="NZ_PZZP01000001.1"/>
</dbReference>
<dbReference type="OrthoDB" id="1808778at2"/>
<dbReference type="Pfam" id="PF19912">
    <property type="entry name" value="DUF6385"/>
    <property type="match status" value="1"/>
</dbReference>
<reference evidence="3 4" key="1">
    <citation type="submission" date="2018-04" db="EMBL/GenBank/DDBJ databases">
        <title>Genomic Encyclopedia of Archaeal and Bacterial Type Strains, Phase II (KMG-II): from individual species to whole genera.</title>
        <authorList>
            <person name="Goeker M."/>
        </authorList>
    </citation>
    <scope>NUCLEOTIDE SEQUENCE [LARGE SCALE GENOMIC DNA]</scope>
    <source>
        <strain evidence="3 4">DSM 45169</strain>
    </source>
</reference>
<name>A0A2T4Z715_9BACL</name>
<sequence length="184" mass="21009">MGAFSRCRTKRKRHPKKHSNKKMNHVLIYGKNGKRTVPIKTDPKGRPMVKCSKLKRPSCWKKRRSFRIPNNFRSDVLFSEEKIENIHVSSSIALPSQDTSHQLVYSYAIVNKGDYPVKAVVQISPDNSHFARDGDDVIPAGKTKALVPNRFLRFTRLVLSPTAEGHPTTVDVYFQTQTNGRKIH</sequence>
<feature type="domain" description="DUF6385" evidence="2">
    <location>
        <begin position="98"/>
        <end position="178"/>
    </location>
</feature>